<gene>
    <name evidence="3" type="ORF">H2LOC_008635</name>
</gene>
<dbReference type="OrthoDB" id="5498325at2"/>
<dbReference type="KEGG" id="mhey:H2LOC_008635"/>
<dbReference type="InterPro" id="IPR039448">
    <property type="entry name" value="Beta_helix"/>
</dbReference>
<evidence type="ECO:0000259" key="2">
    <source>
        <dbReference type="Pfam" id="PF13229"/>
    </source>
</evidence>
<dbReference type="SUPFAM" id="SSF51126">
    <property type="entry name" value="Pectin lyase-like"/>
    <property type="match status" value="1"/>
</dbReference>
<keyword evidence="1" id="KW-0732">Signal</keyword>
<feature type="chain" id="PRO_5025584289" description="Right handed beta helix domain-containing protein" evidence="1">
    <location>
        <begin position="28"/>
        <end position="282"/>
    </location>
</feature>
<keyword evidence="4" id="KW-1185">Reference proteome</keyword>
<dbReference type="EMBL" id="CP046052">
    <property type="protein sequence ID" value="QGM45762.1"/>
    <property type="molecule type" value="Genomic_DNA"/>
</dbReference>
<protein>
    <recommendedName>
        <fullName evidence="2">Right handed beta helix domain-containing protein</fullName>
    </recommendedName>
</protein>
<name>A0A6B8KDT4_9HYPH</name>
<sequence length="282" mass="28295">MSNLKAFAASAIISSVFGLGATGQASASVSAWVSGAGQDVSGCGAQTSPCRTFQYVHDNILGPSGGDILVRDSGSFGPLSITKPVSVINDGVGTAGTGAPSGQIAISINTTGNVLLKGLTIDGVSGAYGGVNVAAAGSVTITNCLVQNFSHYGIQIYTNFGATRFSILDTLVQNNGVDGIYVNTYAGTLQGAIGNARILNNGTGIEATGGTTQFTVADSLISGNASGLHISGYSTLVALRHSSITWNTVGYYTTQAVTQTYGDNMITGNGGNTGTLQTVGSN</sequence>
<dbReference type="SMART" id="SM00710">
    <property type="entry name" value="PbH1"/>
    <property type="match status" value="4"/>
</dbReference>
<evidence type="ECO:0000313" key="3">
    <source>
        <dbReference type="EMBL" id="QGM45762.1"/>
    </source>
</evidence>
<evidence type="ECO:0000313" key="4">
    <source>
        <dbReference type="Proteomes" id="UP000309061"/>
    </source>
</evidence>
<dbReference type="InterPro" id="IPR006626">
    <property type="entry name" value="PbH1"/>
</dbReference>
<evidence type="ECO:0000256" key="1">
    <source>
        <dbReference type="SAM" id="SignalP"/>
    </source>
</evidence>
<proteinExistence type="predicted"/>
<reference evidence="3 4" key="1">
    <citation type="submission" date="2019-11" db="EMBL/GenBank/DDBJ databases">
        <title>The genome sequence of Methylocystis heyeri.</title>
        <authorList>
            <person name="Oshkin I.Y."/>
            <person name="Miroshnikov K."/>
            <person name="Dedysh S.N."/>
        </authorList>
    </citation>
    <scope>NUCLEOTIDE SEQUENCE [LARGE SCALE GENOMIC DNA]</scope>
    <source>
        <strain evidence="3 4">H2</strain>
    </source>
</reference>
<dbReference type="Gene3D" id="2.160.20.10">
    <property type="entry name" value="Single-stranded right-handed beta-helix, Pectin lyase-like"/>
    <property type="match status" value="1"/>
</dbReference>
<dbReference type="Proteomes" id="UP000309061">
    <property type="component" value="Chromosome"/>
</dbReference>
<organism evidence="3 4">
    <name type="scientific">Methylocystis heyeri</name>
    <dbReference type="NCBI Taxonomy" id="391905"/>
    <lineage>
        <taxon>Bacteria</taxon>
        <taxon>Pseudomonadati</taxon>
        <taxon>Pseudomonadota</taxon>
        <taxon>Alphaproteobacteria</taxon>
        <taxon>Hyphomicrobiales</taxon>
        <taxon>Methylocystaceae</taxon>
        <taxon>Methylocystis</taxon>
    </lineage>
</organism>
<dbReference type="AlphaFoldDB" id="A0A6B8KDT4"/>
<dbReference type="Pfam" id="PF13229">
    <property type="entry name" value="Beta_helix"/>
    <property type="match status" value="1"/>
</dbReference>
<feature type="domain" description="Right handed beta helix" evidence="2">
    <location>
        <begin position="90"/>
        <end position="219"/>
    </location>
</feature>
<accession>A0A6B8KDT4</accession>
<feature type="signal peptide" evidence="1">
    <location>
        <begin position="1"/>
        <end position="27"/>
    </location>
</feature>
<dbReference type="InterPro" id="IPR012334">
    <property type="entry name" value="Pectin_lyas_fold"/>
</dbReference>
<dbReference type="InterPro" id="IPR011050">
    <property type="entry name" value="Pectin_lyase_fold/virulence"/>
</dbReference>
<dbReference type="RefSeq" id="WP_136496033.1">
    <property type="nucleotide sequence ID" value="NZ_CP046052.1"/>
</dbReference>